<evidence type="ECO:0000313" key="2">
    <source>
        <dbReference type="Proteomes" id="UP001589862"/>
    </source>
</evidence>
<dbReference type="PANTHER" id="PTHR35368">
    <property type="entry name" value="HYDROPEROXIDE REDUCTASE"/>
    <property type="match status" value="1"/>
</dbReference>
<dbReference type="Proteomes" id="UP001589862">
    <property type="component" value="Unassembled WGS sequence"/>
</dbReference>
<dbReference type="GO" id="GO:0004601">
    <property type="term" value="F:peroxidase activity"/>
    <property type="evidence" value="ECO:0007669"/>
    <property type="project" value="UniProtKB-KW"/>
</dbReference>
<organism evidence="1 2">
    <name type="scientific">Micrococcoides hystricis</name>
    <dbReference type="NCBI Taxonomy" id="1572761"/>
    <lineage>
        <taxon>Bacteria</taxon>
        <taxon>Bacillati</taxon>
        <taxon>Actinomycetota</taxon>
        <taxon>Actinomycetes</taxon>
        <taxon>Micrococcales</taxon>
        <taxon>Micrococcaceae</taxon>
        <taxon>Micrococcoides</taxon>
    </lineage>
</organism>
<dbReference type="InterPro" id="IPR015946">
    <property type="entry name" value="KH_dom-like_a/b"/>
</dbReference>
<sequence>MTRSQVATTVKKLRVATSSTHPLASTSTIRGHQISLDQPAVAGGSDSGPSPMEAVLASVLGCTQVIVSRTAQDLGITVGSQHAYALALQDDRGQRGVTGVQTYFDQVALQIAVSVEAGTYPESALKDFAQEVHRRCPGLNLLADANVKLDVVWDFASSADASVTEYRLHERLDLEARVEGPTASQLPHTSISFAAEEVSA</sequence>
<dbReference type="Gene3D" id="3.30.300.20">
    <property type="match status" value="1"/>
</dbReference>
<dbReference type="InterPro" id="IPR036102">
    <property type="entry name" value="OsmC/Ohrsf"/>
</dbReference>
<keyword evidence="2" id="KW-1185">Reference proteome</keyword>
<accession>A0ABV6PAN9</accession>
<protein>
    <submittedName>
        <fullName evidence="1">OsmC family protein</fullName>
        <ecNumber evidence="1">1.11.1.-</ecNumber>
    </submittedName>
</protein>
<name>A0ABV6PAN9_9MICC</name>
<dbReference type="EMBL" id="JBHLUB010000029">
    <property type="protein sequence ID" value="MFC0582158.1"/>
    <property type="molecule type" value="Genomic_DNA"/>
</dbReference>
<dbReference type="PANTHER" id="PTHR35368:SF1">
    <property type="entry name" value="HYDROPEROXIDE REDUCTASE"/>
    <property type="match status" value="1"/>
</dbReference>
<dbReference type="InterPro" id="IPR003718">
    <property type="entry name" value="OsmC/Ohr_fam"/>
</dbReference>
<gene>
    <name evidence="1" type="ORF">ACFFFR_07150</name>
</gene>
<dbReference type="SUPFAM" id="SSF82784">
    <property type="entry name" value="OsmC-like"/>
    <property type="match status" value="1"/>
</dbReference>
<dbReference type="EC" id="1.11.1.-" evidence="1"/>
<keyword evidence="1" id="KW-0560">Oxidoreductase</keyword>
<keyword evidence="1" id="KW-0575">Peroxidase</keyword>
<reference evidence="1 2" key="1">
    <citation type="submission" date="2024-09" db="EMBL/GenBank/DDBJ databases">
        <authorList>
            <person name="Sun Q."/>
            <person name="Mori K."/>
        </authorList>
    </citation>
    <scope>NUCLEOTIDE SEQUENCE [LARGE SCALE GENOMIC DNA]</scope>
    <source>
        <strain evidence="1 2">NCAIM B.02604</strain>
    </source>
</reference>
<proteinExistence type="predicted"/>
<dbReference type="InterPro" id="IPR052924">
    <property type="entry name" value="OsmC/Ohr_hydroprdx_reductase"/>
</dbReference>
<comment type="caution">
    <text evidence="1">The sequence shown here is derived from an EMBL/GenBank/DDBJ whole genome shotgun (WGS) entry which is preliminary data.</text>
</comment>
<dbReference type="Pfam" id="PF02566">
    <property type="entry name" value="OsmC"/>
    <property type="match status" value="1"/>
</dbReference>
<evidence type="ECO:0000313" key="1">
    <source>
        <dbReference type="EMBL" id="MFC0582158.1"/>
    </source>
</evidence>